<keyword evidence="2" id="KW-1185">Reference proteome</keyword>
<gene>
    <name evidence="1" type="ORF">LKD75_09420</name>
</gene>
<evidence type="ECO:0000313" key="1">
    <source>
        <dbReference type="EMBL" id="MCC2119801.1"/>
    </source>
</evidence>
<reference evidence="1 2" key="1">
    <citation type="submission" date="2021-10" db="EMBL/GenBank/DDBJ databases">
        <title>Anaerobic single-cell dispensing facilitates the cultivation of human gut bacteria.</title>
        <authorList>
            <person name="Afrizal A."/>
        </authorList>
    </citation>
    <scope>NUCLEOTIDE SEQUENCE [LARGE SCALE GENOMIC DNA]</scope>
    <source>
        <strain evidence="1 2">CLA-AA-H273</strain>
    </source>
</reference>
<evidence type="ECO:0000313" key="2">
    <source>
        <dbReference type="Proteomes" id="UP001197795"/>
    </source>
</evidence>
<dbReference type="Proteomes" id="UP001197795">
    <property type="component" value="Unassembled WGS sequence"/>
</dbReference>
<accession>A0AAE2ZYD6</accession>
<sequence>MSGNTQKEKVYRTAMRICRMWGVAETLDSGIPPYETPIATQSAENEKLVLQWAEEYVQLRENGEELWRFFEKKIKNLRKPEQK</sequence>
<dbReference type="RefSeq" id="WP_227733306.1">
    <property type="nucleotide sequence ID" value="NZ_JAJEPV010000020.1"/>
</dbReference>
<organism evidence="1 2">
    <name type="scientific">Waltera acetigignens</name>
    <dbReference type="NCBI Taxonomy" id="2981769"/>
    <lineage>
        <taxon>Bacteria</taxon>
        <taxon>Bacillati</taxon>
        <taxon>Bacillota</taxon>
        <taxon>Clostridia</taxon>
        <taxon>Lachnospirales</taxon>
        <taxon>Lachnospiraceae</taxon>
        <taxon>Waltera</taxon>
    </lineage>
</organism>
<dbReference type="EMBL" id="JAJEPV010000020">
    <property type="protein sequence ID" value="MCC2119801.1"/>
    <property type="molecule type" value="Genomic_DNA"/>
</dbReference>
<protein>
    <submittedName>
        <fullName evidence="1">Uncharacterized protein</fullName>
    </submittedName>
</protein>
<name>A0AAE2ZYD6_9FIRM</name>
<comment type="caution">
    <text evidence="1">The sequence shown here is derived from an EMBL/GenBank/DDBJ whole genome shotgun (WGS) entry which is preliminary data.</text>
</comment>
<proteinExistence type="predicted"/>
<dbReference type="AlphaFoldDB" id="A0AAE2ZYD6"/>